<proteinExistence type="predicted"/>
<feature type="compositionally biased region" description="Low complexity" evidence="1">
    <location>
        <begin position="193"/>
        <end position="209"/>
    </location>
</feature>
<dbReference type="GO" id="GO:0050135">
    <property type="term" value="F:NADP+ nucleosidase activity"/>
    <property type="evidence" value="ECO:0007669"/>
    <property type="project" value="InterPro"/>
</dbReference>
<dbReference type="InterPro" id="IPR036170">
    <property type="entry name" value="YezG-like_sf"/>
</dbReference>
<protein>
    <submittedName>
        <fullName evidence="3">Uncharacterized protein DUF4237</fullName>
    </submittedName>
</protein>
<evidence type="ECO:0000259" key="2">
    <source>
        <dbReference type="Pfam" id="PF14021"/>
    </source>
</evidence>
<dbReference type="InterPro" id="IPR025331">
    <property type="entry name" value="TNT"/>
</dbReference>
<reference evidence="3 4" key="1">
    <citation type="submission" date="2017-10" db="EMBL/GenBank/DDBJ databases">
        <title>Sequencing the genomes of 1000 actinobacteria strains.</title>
        <authorList>
            <person name="Klenk H.-P."/>
        </authorList>
    </citation>
    <scope>NUCLEOTIDE SEQUENCE [LARGE SCALE GENOMIC DNA]</scope>
    <source>
        <strain evidence="3 4">DSM 21801</strain>
    </source>
</reference>
<dbReference type="Proteomes" id="UP000224915">
    <property type="component" value="Unassembled WGS sequence"/>
</dbReference>
<dbReference type="RefSeq" id="WP_098469731.1">
    <property type="nucleotide sequence ID" value="NZ_PDJD01000001.1"/>
</dbReference>
<accession>A0A2A9D3H5</accession>
<name>A0A2A9D3H5_9MICO</name>
<dbReference type="EMBL" id="PDJD01000001">
    <property type="protein sequence ID" value="PFG20805.1"/>
    <property type="molecule type" value="Genomic_DNA"/>
</dbReference>
<dbReference type="AlphaFoldDB" id="A0A2A9D3H5"/>
<evidence type="ECO:0000313" key="3">
    <source>
        <dbReference type="EMBL" id="PFG20805.1"/>
    </source>
</evidence>
<comment type="caution">
    <text evidence="3">The sequence shown here is derived from an EMBL/GenBank/DDBJ whole genome shotgun (WGS) entry which is preliminary data.</text>
</comment>
<sequence length="441" mass="47197">MSSIPDTSREQSLLARAAHALRGQAAAHPNPWVTAHLEFSQAADSYSSRAYLMPPGSAPVRLETPQQAVESLAELRELQATPERGAWLSLILSIGAETDQLGVEVNHQERPYWNAPMLRMLLPADQEQPSPAVPSDQEWLEDLRRHPRAVDQVPAWLVLAAGEGTDPMPLPAAEDATATATATQIIPAEPAPTLAMPATAPDTAPAAPEEPGDRGGHAEPGIAASPDPHLPLAAQFRARLAEVGYPADAVILPGDTADHPPLEGAMEVSTIGREVTVGIRDYGELEIVHRAVDEPAAYTWLWEYLSLPLPAARPVPRTDLHQRVDAYRPTLAAFYEQVRHAGGPHLATLPPGVALDRIGAIDGVYLFPWGTPVPLRALPAESPDARLYQVLTAAPLEVEVEIVRPWFGQPGGALRFRIAADGVGVRQLILAGSLLEVTVGA</sequence>
<gene>
    <name evidence="3" type="ORF">ATL40_2420</name>
</gene>
<feature type="domain" description="TNT" evidence="2">
    <location>
        <begin position="348"/>
        <end position="437"/>
    </location>
</feature>
<dbReference type="SUPFAM" id="SSF160424">
    <property type="entry name" value="BH3703-like"/>
    <property type="match status" value="1"/>
</dbReference>
<dbReference type="Pfam" id="PF14021">
    <property type="entry name" value="TNT"/>
    <property type="match status" value="1"/>
</dbReference>
<keyword evidence="4" id="KW-1185">Reference proteome</keyword>
<feature type="region of interest" description="Disordered" evidence="1">
    <location>
        <begin position="193"/>
        <end position="229"/>
    </location>
</feature>
<evidence type="ECO:0000256" key="1">
    <source>
        <dbReference type="SAM" id="MobiDB-lite"/>
    </source>
</evidence>
<evidence type="ECO:0000313" key="4">
    <source>
        <dbReference type="Proteomes" id="UP000224915"/>
    </source>
</evidence>
<dbReference type="OrthoDB" id="4745173at2"/>
<organism evidence="3 4">
    <name type="scientific">Serinibacter salmoneus</name>
    <dbReference type="NCBI Taxonomy" id="556530"/>
    <lineage>
        <taxon>Bacteria</taxon>
        <taxon>Bacillati</taxon>
        <taxon>Actinomycetota</taxon>
        <taxon>Actinomycetes</taxon>
        <taxon>Micrococcales</taxon>
        <taxon>Beutenbergiaceae</taxon>
        <taxon>Serinibacter</taxon>
    </lineage>
</organism>